<dbReference type="EMBL" id="BAAFRS010000004">
    <property type="protein sequence ID" value="GAB1218831.1"/>
    <property type="molecule type" value="Genomic_DNA"/>
</dbReference>
<evidence type="ECO:0000313" key="2">
    <source>
        <dbReference type="Proteomes" id="UP001628156"/>
    </source>
</evidence>
<dbReference type="Proteomes" id="UP001628156">
    <property type="component" value="Unassembled WGS sequence"/>
</dbReference>
<name>A0ABQ0D7J5_9EUKA</name>
<reference evidence="1 2" key="1">
    <citation type="journal article" date="2019" name="PLoS Negl. Trop. Dis.">
        <title>Whole genome sequencing of Entamoeba nuttalli reveals mammalian host-related molecular signatures and a novel octapeptide-repeat surface protein.</title>
        <authorList>
            <person name="Tanaka M."/>
            <person name="Makiuchi T."/>
            <person name="Komiyama T."/>
            <person name="Shiina T."/>
            <person name="Osaki K."/>
            <person name="Tachibana H."/>
        </authorList>
    </citation>
    <scope>NUCLEOTIDE SEQUENCE [LARGE SCALE GENOMIC DNA]</scope>
    <source>
        <strain evidence="1 2">P19-061405</strain>
    </source>
</reference>
<evidence type="ECO:0000313" key="1">
    <source>
        <dbReference type="EMBL" id="GAB1218831.1"/>
    </source>
</evidence>
<sequence length="247" mass="28739">MSRGSNTKPTLTEIKRESKSFEALQQGMLFALLSNYGYGFRLKRPERMAKKTLQYLTINEVYYNGLPLRFGYSIEDFCERQYQMEQRTEMTMSQLKVVKRRKDLNRTAISFSWLIQLAEQNGISFGKRKTKQAKKTVQLEKIKAVVLPNNSGSYSREQINKIGKAVQKHICSLFDKKEKLLTITAYHQFFIDTLNSNVQQPTTTTSVGSSKTQNIQEPFNTKPDSFVLKLDYDPIYQDTSFVYTYDY</sequence>
<gene>
    <name evidence="1" type="ORF">ENUP19_0004G0060</name>
</gene>
<proteinExistence type="predicted"/>
<comment type="caution">
    <text evidence="1">The sequence shown here is derived from an EMBL/GenBank/DDBJ whole genome shotgun (WGS) entry which is preliminary data.</text>
</comment>
<accession>A0ABQ0D7J5</accession>
<protein>
    <submittedName>
        <fullName evidence="1">Uncharacterized protein</fullName>
    </submittedName>
</protein>
<organism evidence="1 2">
    <name type="scientific">Entamoeba nuttalli</name>
    <dbReference type="NCBI Taxonomy" id="412467"/>
    <lineage>
        <taxon>Eukaryota</taxon>
        <taxon>Amoebozoa</taxon>
        <taxon>Evosea</taxon>
        <taxon>Archamoebae</taxon>
        <taxon>Mastigamoebida</taxon>
        <taxon>Entamoebidae</taxon>
        <taxon>Entamoeba</taxon>
    </lineage>
</organism>
<keyword evidence="2" id="KW-1185">Reference proteome</keyword>